<dbReference type="InterPro" id="IPR001537">
    <property type="entry name" value="SpoU_MeTrfase"/>
</dbReference>
<keyword evidence="1" id="KW-0963">Cytoplasm</keyword>
<evidence type="ECO:0000256" key="3">
    <source>
        <dbReference type="ARBA" id="ARBA00022679"/>
    </source>
</evidence>
<dbReference type="InterPro" id="IPR029028">
    <property type="entry name" value="Alpha/beta_knot_MTases"/>
</dbReference>
<dbReference type="SUPFAM" id="SSF75217">
    <property type="entry name" value="alpha/beta knot"/>
    <property type="match status" value="1"/>
</dbReference>
<protein>
    <submittedName>
        <fullName evidence="7">Uncharacterized protein tRNA/rRNA methyltransferase SpoU family protein</fullName>
    </submittedName>
</protein>
<keyword evidence="3 7" id="KW-0808">Transferase</keyword>
<evidence type="ECO:0000313" key="7">
    <source>
        <dbReference type="EMBL" id="MBW83024.1"/>
    </source>
</evidence>
<name>A0A2P2IP76_RHIMU</name>
<reference evidence="7" key="1">
    <citation type="submission" date="2018-02" db="EMBL/GenBank/DDBJ databases">
        <title>Rhizophora mucronata_Transcriptome.</title>
        <authorList>
            <person name="Meera S.P."/>
            <person name="Sreeshan A."/>
            <person name="Augustine A."/>
        </authorList>
    </citation>
    <scope>NUCLEOTIDE SEQUENCE</scope>
    <source>
        <tissue evidence="7">Leaf</tissue>
    </source>
</reference>
<dbReference type="GO" id="GO:0003723">
    <property type="term" value="F:RNA binding"/>
    <property type="evidence" value="ECO:0007669"/>
    <property type="project" value="InterPro"/>
</dbReference>
<dbReference type="Pfam" id="PF00588">
    <property type="entry name" value="SpoU_methylase"/>
    <property type="match status" value="1"/>
</dbReference>
<dbReference type="InterPro" id="IPR016914">
    <property type="entry name" value="TrmL"/>
</dbReference>
<organism evidence="7">
    <name type="scientific">Rhizophora mucronata</name>
    <name type="common">Asiatic mangrove</name>
    <dbReference type="NCBI Taxonomy" id="61149"/>
    <lineage>
        <taxon>Eukaryota</taxon>
        <taxon>Viridiplantae</taxon>
        <taxon>Streptophyta</taxon>
        <taxon>Embryophyta</taxon>
        <taxon>Tracheophyta</taxon>
        <taxon>Spermatophyta</taxon>
        <taxon>Magnoliopsida</taxon>
        <taxon>eudicotyledons</taxon>
        <taxon>Gunneridae</taxon>
        <taxon>Pentapetalae</taxon>
        <taxon>rosids</taxon>
        <taxon>fabids</taxon>
        <taxon>Malpighiales</taxon>
        <taxon>Rhizophoraceae</taxon>
        <taxon>Rhizophora</taxon>
    </lineage>
</organism>
<keyword evidence="4" id="KW-0949">S-adenosyl-L-methionine</keyword>
<dbReference type="Gene3D" id="3.40.1280.10">
    <property type="match status" value="1"/>
</dbReference>
<dbReference type="EMBL" id="GGEC01002541">
    <property type="protein sequence ID" value="MBW83024.1"/>
    <property type="molecule type" value="Transcribed_RNA"/>
</dbReference>
<dbReference type="PANTHER" id="PTHR42971:SF1">
    <property type="entry name" value="TRNA (CYTIDINE(34)-2'-O)-METHYLTRANSFERASE"/>
    <property type="match status" value="1"/>
</dbReference>
<evidence type="ECO:0000256" key="2">
    <source>
        <dbReference type="ARBA" id="ARBA00022603"/>
    </source>
</evidence>
<evidence type="ECO:0000259" key="6">
    <source>
        <dbReference type="Pfam" id="PF00588"/>
    </source>
</evidence>
<evidence type="ECO:0000256" key="1">
    <source>
        <dbReference type="ARBA" id="ARBA00022490"/>
    </source>
</evidence>
<keyword evidence="2 7" id="KW-0489">Methyltransferase</keyword>
<evidence type="ECO:0000256" key="5">
    <source>
        <dbReference type="ARBA" id="ARBA00022694"/>
    </source>
</evidence>
<sequence length="171" mass="18803">MDAGRGRGSCSCLKTLKAITPLSLPLHFRTRTSLFRHIYSAQFRNKKPLRHSLSFSQRSSSLVSLSERGNGNSLPLGAGDDGGGEVLRNKLLQVVLVSPQIPGNTGCIARTCAASAVGLHLVGPLGFQIDDTKLKRAGLDYWPYPCIFHKCHSFLFLSFDQLLVLLYQQFI</sequence>
<dbReference type="InterPro" id="IPR029026">
    <property type="entry name" value="tRNA_m1G_MTases_N"/>
</dbReference>
<accession>A0A2P2IP76</accession>
<dbReference type="PANTHER" id="PTHR42971">
    <property type="entry name" value="TRNA (CYTIDINE(34)-2'-O)-METHYLTRANSFERASE"/>
    <property type="match status" value="1"/>
</dbReference>
<evidence type="ECO:0000256" key="4">
    <source>
        <dbReference type="ARBA" id="ARBA00022691"/>
    </source>
</evidence>
<dbReference type="GO" id="GO:0008173">
    <property type="term" value="F:RNA methyltransferase activity"/>
    <property type="evidence" value="ECO:0007669"/>
    <property type="project" value="InterPro"/>
</dbReference>
<keyword evidence="5" id="KW-0819">tRNA processing</keyword>
<dbReference type="GO" id="GO:0002130">
    <property type="term" value="P:wobble position ribose methylation"/>
    <property type="evidence" value="ECO:0007669"/>
    <property type="project" value="TreeGrafter"/>
</dbReference>
<proteinExistence type="predicted"/>
<dbReference type="AlphaFoldDB" id="A0A2P2IP76"/>
<feature type="domain" description="tRNA/rRNA methyltransferase SpoU type" evidence="6">
    <location>
        <begin position="92"/>
        <end position="144"/>
    </location>
</feature>